<feature type="chain" id="PRO_5021734111" evidence="1">
    <location>
        <begin position="27"/>
        <end position="241"/>
    </location>
</feature>
<feature type="domain" description="Putative auto-transporter adhesin head GIN" evidence="2">
    <location>
        <begin position="45"/>
        <end position="225"/>
    </location>
</feature>
<gene>
    <name evidence="3" type="ORF">FMM05_13655</name>
</gene>
<dbReference type="Proteomes" id="UP000320643">
    <property type="component" value="Unassembled WGS sequence"/>
</dbReference>
<dbReference type="Pfam" id="PF10988">
    <property type="entry name" value="DUF2807"/>
    <property type="match status" value="1"/>
</dbReference>
<dbReference type="AlphaFoldDB" id="A0A552UYL0"/>
<organism evidence="3 4">
    <name type="scientific">Flavobacterium zepuense</name>
    <dbReference type="NCBI Taxonomy" id="2593302"/>
    <lineage>
        <taxon>Bacteria</taxon>
        <taxon>Pseudomonadati</taxon>
        <taxon>Bacteroidota</taxon>
        <taxon>Flavobacteriia</taxon>
        <taxon>Flavobacteriales</taxon>
        <taxon>Flavobacteriaceae</taxon>
        <taxon>Flavobacterium</taxon>
    </lineage>
</organism>
<sequence>MIKVIVHIAKAIIIAVTALLFSSCNFETVDGSGNVTKQARAVTAEFTTIVAGEGLDVYIEQGVNRSVTVEADDNLQQHIKVEASGTELTISCDANIGSAASKKITIILPEIAGIEANSSASVKGKTVIKTDNIKLDANSDGQVEVTVIAKNVKGEASSSGTIKLLGTAENLVAEASSGSTFNAGELKALNADVEASSGGSFIVNPIENLAAEASSGGIIRYVTTPKKIDTKADSGGTVSKQ</sequence>
<protein>
    <submittedName>
        <fullName evidence="3">DUF2807 domain-containing protein</fullName>
    </submittedName>
</protein>
<dbReference type="RefSeq" id="WP_143373957.1">
    <property type="nucleotide sequence ID" value="NZ_VJVZ01000009.1"/>
</dbReference>
<dbReference type="PROSITE" id="PS51257">
    <property type="entry name" value="PROKAR_LIPOPROTEIN"/>
    <property type="match status" value="1"/>
</dbReference>
<name>A0A552UYL0_9FLAO</name>
<accession>A0A552UYL0</accession>
<comment type="caution">
    <text evidence="3">The sequence shown here is derived from an EMBL/GenBank/DDBJ whole genome shotgun (WGS) entry which is preliminary data.</text>
</comment>
<evidence type="ECO:0000259" key="2">
    <source>
        <dbReference type="Pfam" id="PF10988"/>
    </source>
</evidence>
<keyword evidence="4" id="KW-1185">Reference proteome</keyword>
<dbReference type="OrthoDB" id="1422484at2"/>
<feature type="signal peptide" evidence="1">
    <location>
        <begin position="1"/>
        <end position="26"/>
    </location>
</feature>
<proteinExistence type="predicted"/>
<keyword evidence="1" id="KW-0732">Signal</keyword>
<evidence type="ECO:0000313" key="4">
    <source>
        <dbReference type="Proteomes" id="UP000320643"/>
    </source>
</evidence>
<evidence type="ECO:0000313" key="3">
    <source>
        <dbReference type="EMBL" id="TRW23240.1"/>
    </source>
</evidence>
<dbReference type="Gene3D" id="2.160.20.120">
    <property type="match status" value="1"/>
</dbReference>
<evidence type="ECO:0000256" key="1">
    <source>
        <dbReference type="SAM" id="SignalP"/>
    </source>
</evidence>
<reference evidence="3 4" key="1">
    <citation type="submission" date="2019-07" db="EMBL/GenBank/DDBJ databases">
        <title>Flavobacterium sp. nov., isolated from glacier ice.</title>
        <authorList>
            <person name="Liu Q."/>
            <person name="Xin Y.-H."/>
        </authorList>
    </citation>
    <scope>NUCLEOTIDE SEQUENCE [LARGE SCALE GENOMIC DNA]</scope>
    <source>
        <strain evidence="3 4">ZT4R6</strain>
    </source>
</reference>
<dbReference type="InterPro" id="IPR021255">
    <property type="entry name" value="DUF2807"/>
</dbReference>
<dbReference type="EMBL" id="VJVZ01000009">
    <property type="protein sequence ID" value="TRW23240.1"/>
    <property type="molecule type" value="Genomic_DNA"/>
</dbReference>